<evidence type="ECO:0000313" key="5">
    <source>
        <dbReference type="EMBL" id="TSJ44783.1"/>
    </source>
</evidence>
<evidence type="ECO:0000256" key="2">
    <source>
        <dbReference type="SAM" id="MobiDB-lite"/>
    </source>
</evidence>
<protein>
    <submittedName>
        <fullName evidence="5">OmpA family protein</fullName>
    </submittedName>
</protein>
<keyword evidence="6" id="KW-1185">Reference proteome</keyword>
<feature type="signal peptide" evidence="3">
    <location>
        <begin position="1"/>
        <end position="26"/>
    </location>
</feature>
<dbReference type="Gene3D" id="2.60.120.260">
    <property type="entry name" value="Galactose-binding domain-like"/>
    <property type="match status" value="1"/>
</dbReference>
<dbReference type="InterPro" id="IPR006665">
    <property type="entry name" value="OmpA-like"/>
</dbReference>
<evidence type="ECO:0000313" key="6">
    <source>
        <dbReference type="Proteomes" id="UP000316008"/>
    </source>
</evidence>
<feature type="chain" id="PRO_5022223829" evidence="3">
    <location>
        <begin position="27"/>
        <end position="396"/>
    </location>
</feature>
<dbReference type="Pfam" id="PF00691">
    <property type="entry name" value="OmpA"/>
    <property type="match status" value="1"/>
</dbReference>
<dbReference type="EMBL" id="VLPL01000004">
    <property type="protein sequence ID" value="TSJ44783.1"/>
    <property type="molecule type" value="Genomic_DNA"/>
</dbReference>
<feature type="domain" description="OmpA-like" evidence="4">
    <location>
        <begin position="273"/>
        <end position="396"/>
    </location>
</feature>
<feature type="region of interest" description="Disordered" evidence="2">
    <location>
        <begin position="360"/>
        <end position="381"/>
    </location>
</feature>
<dbReference type="SUPFAM" id="SSF103088">
    <property type="entry name" value="OmpA-like"/>
    <property type="match status" value="1"/>
</dbReference>
<dbReference type="GO" id="GO:0016020">
    <property type="term" value="C:membrane"/>
    <property type="evidence" value="ECO:0007669"/>
    <property type="project" value="UniProtKB-UniRule"/>
</dbReference>
<name>A0A556MY79_9FLAO</name>
<evidence type="ECO:0000256" key="3">
    <source>
        <dbReference type="SAM" id="SignalP"/>
    </source>
</evidence>
<dbReference type="InterPro" id="IPR036737">
    <property type="entry name" value="OmpA-like_sf"/>
</dbReference>
<dbReference type="AlphaFoldDB" id="A0A556MY79"/>
<evidence type="ECO:0000259" key="4">
    <source>
        <dbReference type="PROSITE" id="PS51123"/>
    </source>
</evidence>
<sequence>MKPNSMKLRQLVALSALIGLPLIASAQKGDNLVDNGGFESNAGKPKKLGQIDLATGWKSPTGARADYFLGDSKIPDIGAPENAYGKETPKEGENYAGIYAFSYGNKLPRTYIMTKLKTPLKKDVTYCISFYVSMSEASKYACNQIGANISKKEFGTDQKVHLIDQTQILHPDNKVFNASYNWEKVCGSYKAEGGEKFLTIGNFTSDQDTKYETNKKPKDSKINQVIAAYYYIDDVVVTMLDKDEDCKCYDADKDKNELSPTVYMKQVADNDKMSTKDRIEKQEIYFGFGKTYLTPQAKAALDIVAKVLTENPNMTITVIGHNNEEEDKLAEKKDFYADMDTKRNQVVKEYLQSKGIAASRLKSESKGSDVPSPEIKEGDDDDLKLAKGRRVVFRVN</sequence>
<dbReference type="Gene3D" id="3.30.1330.60">
    <property type="entry name" value="OmpA-like domain"/>
    <property type="match status" value="1"/>
</dbReference>
<reference evidence="5 6" key="1">
    <citation type="submission" date="2019-07" db="EMBL/GenBank/DDBJ databases">
        <authorList>
            <person name="Huq M.A."/>
        </authorList>
    </citation>
    <scope>NUCLEOTIDE SEQUENCE [LARGE SCALE GENOMIC DNA]</scope>
    <source>
        <strain evidence="5 6">MAH-3</strain>
    </source>
</reference>
<keyword evidence="3" id="KW-0732">Signal</keyword>
<dbReference type="OrthoDB" id="9782229at2"/>
<evidence type="ECO:0000256" key="1">
    <source>
        <dbReference type="PROSITE-ProRule" id="PRU00473"/>
    </source>
</evidence>
<comment type="caution">
    <text evidence="5">The sequence shown here is derived from an EMBL/GenBank/DDBJ whole genome shotgun (WGS) entry which is preliminary data.</text>
</comment>
<dbReference type="CDD" id="cd07185">
    <property type="entry name" value="OmpA_C-like"/>
    <property type="match status" value="1"/>
</dbReference>
<organism evidence="5 6">
    <name type="scientific">Fluviicola chungangensis</name>
    <dbReference type="NCBI Taxonomy" id="2597671"/>
    <lineage>
        <taxon>Bacteria</taxon>
        <taxon>Pseudomonadati</taxon>
        <taxon>Bacteroidota</taxon>
        <taxon>Flavobacteriia</taxon>
        <taxon>Flavobacteriales</taxon>
        <taxon>Crocinitomicaceae</taxon>
        <taxon>Fluviicola</taxon>
    </lineage>
</organism>
<dbReference type="Proteomes" id="UP000316008">
    <property type="component" value="Unassembled WGS sequence"/>
</dbReference>
<gene>
    <name evidence="5" type="ORF">FO442_09280</name>
</gene>
<dbReference type="PROSITE" id="PS51123">
    <property type="entry name" value="OMPA_2"/>
    <property type="match status" value="1"/>
</dbReference>
<keyword evidence="1" id="KW-0472">Membrane</keyword>
<accession>A0A556MY79</accession>
<proteinExistence type="predicted"/>